<dbReference type="AlphaFoldDB" id="A0A367G483"/>
<evidence type="ECO:0000313" key="8">
    <source>
        <dbReference type="EMBL" id="RCH45522.1"/>
    </source>
</evidence>
<keyword evidence="3 6" id="KW-0812">Transmembrane</keyword>
<dbReference type="RefSeq" id="WP_114001771.1">
    <property type="nucleotide sequence ID" value="NZ_PSQG01000004.1"/>
</dbReference>
<dbReference type="CDD" id="cd01949">
    <property type="entry name" value="GGDEF"/>
    <property type="match status" value="1"/>
</dbReference>
<keyword evidence="5 6" id="KW-0472">Membrane</keyword>
<dbReference type="SUPFAM" id="SSF103190">
    <property type="entry name" value="Sensory domain-like"/>
    <property type="match status" value="1"/>
</dbReference>
<dbReference type="InterPro" id="IPR029787">
    <property type="entry name" value="Nucleotide_cyclase"/>
</dbReference>
<evidence type="ECO:0000256" key="4">
    <source>
        <dbReference type="ARBA" id="ARBA00022989"/>
    </source>
</evidence>
<accession>A0A367G483</accession>
<dbReference type="GO" id="GO:1902201">
    <property type="term" value="P:negative regulation of bacterial-type flagellum-dependent cell motility"/>
    <property type="evidence" value="ECO:0007669"/>
    <property type="project" value="TreeGrafter"/>
</dbReference>
<dbReference type="PANTHER" id="PTHR45138:SF24">
    <property type="entry name" value="DIGUANYLATE CYCLASE DGCC-RELATED"/>
    <property type="match status" value="1"/>
</dbReference>
<dbReference type="Proteomes" id="UP000253208">
    <property type="component" value="Unassembled WGS sequence"/>
</dbReference>
<proteinExistence type="predicted"/>
<dbReference type="PANTHER" id="PTHR45138">
    <property type="entry name" value="REGULATORY COMPONENTS OF SENSORY TRANSDUCTION SYSTEM"/>
    <property type="match status" value="1"/>
</dbReference>
<evidence type="ECO:0000256" key="1">
    <source>
        <dbReference type="ARBA" id="ARBA00004651"/>
    </source>
</evidence>
<dbReference type="EMBL" id="PSQG01000004">
    <property type="protein sequence ID" value="RCH45522.1"/>
    <property type="molecule type" value="Genomic_DNA"/>
</dbReference>
<feature type="transmembrane region" description="Helical" evidence="6">
    <location>
        <begin position="12"/>
        <end position="30"/>
    </location>
</feature>
<feature type="transmembrane region" description="Helical" evidence="6">
    <location>
        <begin position="295"/>
        <end position="314"/>
    </location>
</feature>
<organism evidence="8 9">
    <name type="scientific">Blautia obeum</name>
    <dbReference type="NCBI Taxonomy" id="40520"/>
    <lineage>
        <taxon>Bacteria</taxon>
        <taxon>Bacillati</taxon>
        <taxon>Bacillota</taxon>
        <taxon>Clostridia</taxon>
        <taxon>Lachnospirales</taxon>
        <taxon>Lachnospiraceae</taxon>
        <taxon>Blautia</taxon>
    </lineage>
</organism>
<dbReference type="Pfam" id="PF02743">
    <property type="entry name" value="dCache_1"/>
    <property type="match status" value="1"/>
</dbReference>
<feature type="domain" description="GGDEF" evidence="7">
    <location>
        <begin position="356"/>
        <end position="488"/>
    </location>
</feature>
<dbReference type="InterPro" id="IPR000160">
    <property type="entry name" value="GGDEF_dom"/>
</dbReference>
<evidence type="ECO:0000313" key="9">
    <source>
        <dbReference type="Proteomes" id="UP000253208"/>
    </source>
</evidence>
<evidence type="ECO:0000256" key="3">
    <source>
        <dbReference type="ARBA" id="ARBA00022692"/>
    </source>
</evidence>
<keyword evidence="4 6" id="KW-1133">Transmembrane helix</keyword>
<dbReference type="InterPro" id="IPR033479">
    <property type="entry name" value="dCache_1"/>
</dbReference>
<dbReference type="Gene3D" id="3.30.70.270">
    <property type="match status" value="1"/>
</dbReference>
<dbReference type="GO" id="GO:0005886">
    <property type="term" value="C:plasma membrane"/>
    <property type="evidence" value="ECO:0007669"/>
    <property type="project" value="UniProtKB-SubCell"/>
</dbReference>
<dbReference type="Pfam" id="PF00990">
    <property type="entry name" value="GGDEF"/>
    <property type="match status" value="1"/>
</dbReference>
<dbReference type="InterPro" id="IPR029151">
    <property type="entry name" value="Sensor-like_sf"/>
</dbReference>
<dbReference type="FunFam" id="3.30.70.270:FF:000001">
    <property type="entry name" value="Diguanylate cyclase domain protein"/>
    <property type="match status" value="1"/>
</dbReference>
<comment type="caution">
    <text evidence="8">The sequence shown here is derived from an EMBL/GenBank/DDBJ whole genome shotgun (WGS) entry which is preliminary data.</text>
</comment>
<dbReference type="InterPro" id="IPR043128">
    <property type="entry name" value="Rev_trsase/Diguanyl_cyclase"/>
</dbReference>
<evidence type="ECO:0000256" key="6">
    <source>
        <dbReference type="SAM" id="Phobius"/>
    </source>
</evidence>
<dbReference type="SUPFAM" id="SSF55073">
    <property type="entry name" value="Nucleotide cyclase"/>
    <property type="match status" value="1"/>
</dbReference>
<gene>
    <name evidence="8" type="ORF">C4886_04150</name>
</gene>
<dbReference type="CDD" id="cd12914">
    <property type="entry name" value="PDC1_DGC_like"/>
    <property type="match status" value="1"/>
</dbReference>
<dbReference type="PROSITE" id="PS50887">
    <property type="entry name" value="GGDEF"/>
    <property type="match status" value="1"/>
</dbReference>
<comment type="subcellular location">
    <subcellularLocation>
        <location evidence="1">Cell membrane</location>
        <topology evidence="1">Multi-pass membrane protein</topology>
    </subcellularLocation>
</comment>
<evidence type="ECO:0000256" key="2">
    <source>
        <dbReference type="ARBA" id="ARBA00022475"/>
    </source>
</evidence>
<evidence type="ECO:0000259" key="7">
    <source>
        <dbReference type="PROSITE" id="PS50887"/>
    </source>
</evidence>
<evidence type="ECO:0000256" key="5">
    <source>
        <dbReference type="ARBA" id="ARBA00023136"/>
    </source>
</evidence>
<dbReference type="GO" id="GO:0052621">
    <property type="term" value="F:diguanylate cyclase activity"/>
    <property type="evidence" value="ECO:0007669"/>
    <property type="project" value="TreeGrafter"/>
</dbReference>
<dbReference type="GO" id="GO:0043709">
    <property type="term" value="P:cell adhesion involved in single-species biofilm formation"/>
    <property type="evidence" value="ECO:0007669"/>
    <property type="project" value="TreeGrafter"/>
</dbReference>
<dbReference type="InterPro" id="IPR050469">
    <property type="entry name" value="Diguanylate_Cyclase"/>
</dbReference>
<sequence>MKKNHFELKNYVMATGVFILAVIAGILIFFECVQRAVQVNSQNTLKINVQRQSEHLRTILDINYQYLNEIASAMGRSEELFSEENKERLISIYEKTDLERAALIDKNGDAYYDNGVTKNVSHRRYFQEAISGAQTISDPLESSVDHKVRVVLGVPVYKDHKVIGVLGGSCNVTALSHMLFNDLFDGAGNSLLATSDGEIIAFDSGSASGTEITYGINLFKYYGEKNLKGKNTLQDIQEDFKVGESGLVKLSLKERKEADRYLAYMPLGYNDWMICYAIPVKSAQQAYEFISGYEILFMGSFCILVLLLLLYIVVRNNQEKAELVRSAQKDALTGVYNRENTQKVIDAILREKAPEGFHGFLILDMDHFKEVNDVYGHVMGDNVLKMLGGFLKEQFREQDVIGRIGGDEFVILLCNIGSRKNIESRIKKLHEKLREIRMEGMGEHTFTFSAGIAFAPQDGDNFMELYQKADFALYQVKRSGRDGYRIYK</sequence>
<dbReference type="SMART" id="SM00267">
    <property type="entry name" value="GGDEF"/>
    <property type="match status" value="1"/>
</dbReference>
<keyword evidence="2" id="KW-1003">Cell membrane</keyword>
<reference evidence="8 9" key="1">
    <citation type="submission" date="2018-02" db="EMBL/GenBank/DDBJ databases">
        <title>Complete genome sequencing of Faecalibacterium prausnitzii strains isolated from the human gut.</title>
        <authorList>
            <person name="Fitzgerald B.C."/>
            <person name="Shkoporov A.N."/>
            <person name="Ross P.R."/>
            <person name="Hill C."/>
        </authorList>
    </citation>
    <scope>NUCLEOTIDE SEQUENCE [LARGE SCALE GENOMIC DNA]</scope>
    <source>
        <strain evidence="8 9">APC942/31-1</strain>
    </source>
</reference>
<dbReference type="Gene3D" id="3.30.450.20">
    <property type="entry name" value="PAS domain"/>
    <property type="match status" value="1"/>
</dbReference>
<dbReference type="NCBIfam" id="TIGR00254">
    <property type="entry name" value="GGDEF"/>
    <property type="match status" value="1"/>
</dbReference>
<name>A0A367G483_9FIRM</name>
<protein>
    <submittedName>
        <fullName evidence="8">GGDEF domain-containing protein</fullName>
    </submittedName>
</protein>